<dbReference type="InterPro" id="IPR023753">
    <property type="entry name" value="FAD/NAD-binding_dom"/>
</dbReference>
<evidence type="ECO:0000256" key="7">
    <source>
        <dbReference type="ARBA" id="ARBA00023284"/>
    </source>
</evidence>
<dbReference type="PRINTS" id="PR00368">
    <property type="entry name" value="FADPNR"/>
</dbReference>
<evidence type="ECO:0000256" key="9">
    <source>
        <dbReference type="PIRSR" id="PIRSR000350-3"/>
    </source>
</evidence>
<gene>
    <name evidence="14" type="primary">lpdA-4</name>
    <name evidence="14" type="ORF">WPS_10540</name>
</gene>
<dbReference type="Pfam" id="PF07992">
    <property type="entry name" value="Pyr_redox_2"/>
    <property type="match status" value="1"/>
</dbReference>
<dbReference type="EMBL" id="AP025523">
    <property type="protein sequence ID" value="BDE05778.1"/>
    <property type="molecule type" value="Genomic_DNA"/>
</dbReference>
<dbReference type="SUPFAM" id="SSF55424">
    <property type="entry name" value="FAD/NAD-linked reductases, dimerisation (C-terminal) domain"/>
    <property type="match status" value="1"/>
</dbReference>
<keyword evidence="9" id="KW-0547">Nucleotide-binding</keyword>
<keyword evidence="2 11" id="KW-0285">Flavoprotein</keyword>
<evidence type="ECO:0000259" key="12">
    <source>
        <dbReference type="Pfam" id="PF02852"/>
    </source>
</evidence>
<dbReference type="Gene3D" id="3.50.50.60">
    <property type="entry name" value="FAD/NAD(P)-binding domain"/>
    <property type="match status" value="2"/>
</dbReference>
<dbReference type="Proteomes" id="UP001317532">
    <property type="component" value="Chromosome"/>
</dbReference>
<dbReference type="PANTHER" id="PTHR43014:SF2">
    <property type="entry name" value="MERCURIC REDUCTASE"/>
    <property type="match status" value="1"/>
</dbReference>
<evidence type="ECO:0000256" key="1">
    <source>
        <dbReference type="ARBA" id="ARBA00007532"/>
    </source>
</evidence>
<keyword evidence="6" id="KW-1015">Disulfide bond</keyword>
<evidence type="ECO:0000259" key="13">
    <source>
        <dbReference type="Pfam" id="PF07992"/>
    </source>
</evidence>
<dbReference type="InterPro" id="IPR036188">
    <property type="entry name" value="FAD/NAD-bd_sf"/>
</dbReference>
<evidence type="ECO:0000313" key="15">
    <source>
        <dbReference type="Proteomes" id="UP001317532"/>
    </source>
</evidence>
<dbReference type="GO" id="GO:0050660">
    <property type="term" value="F:flavin adenine dinucleotide binding"/>
    <property type="evidence" value="ECO:0007669"/>
    <property type="project" value="TreeGrafter"/>
</dbReference>
<dbReference type="GO" id="GO:0003955">
    <property type="term" value="F:NAD(P)H dehydrogenase (quinone) activity"/>
    <property type="evidence" value="ECO:0007669"/>
    <property type="project" value="TreeGrafter"/>
</dbReference>
<dbReference type="InterPro" id="IPR012999">
    <property type="entry name" value="Pyr_OxRdtase_I_AS"/>
</dbReference>
<evidence type="ECO:0000256" key="6">
    <source>
        <dbReference type="ARBA" id="ARBA00023157"/>
    </source>
</evidence>
<dbReference type="GO" id="GO:0016668">
    <property type="term" value="F:oxidoreductase activity, acting on a sulfur group of donors, NAD(P) as acceptor"/>
    <property type="evidence" value="ECO:0007669"/>
    <property type="project" value="InterPro"/>
</dbReference>
<dbReference type="PIRSF" id="PIRSF000350">
    <property type="entry name" value="Mercury_reductase_MerA"/>
    <property type="match status" value="1"/>
</dbReference>
<evidence type="ECO:0000256" key="4">
    <source>
        <dbReference type="ARBA" id="ARBA00022857"/>
    </source>
</evidence>
<keyword evidence="7 11" id="KW-0676">Redox-active center</keyword>
<feature type="binding site" evidence="9">
    <location>
        <position position="53"/>
    </location>
    <ligand>
        <name>FAD</name>
        <dbReference type="ChEBI" id="CHEBI:57692"/>
    </ligand>
</feature>
<keyword evidence="5 11" id="KW-0560">Oxidoreductase</keyword>
<dbReference type="InterPro" id="IPR004099">
    <property type="entry name" value="Pyr_nucl-diS_OxRdtase_dimer"/>
</dbReference>
<dbReference type="Gene3D" id="3.30.390.30">
    <property type="match status" value="1"/>
</dbReference>
<sequence>MPERRYELCVIGAGTAGFAAAEEARAAGRDLLLVTGDDELGGTCIRRGCMPAKTLLAASEREAAVQRAGVLGIDGAQVQIDLPKLIRRKRALVDYFAEDRVHELEAYPLARGNARFVTEDAIVVGGRRVRAERFVIASGASVVAPAIPGLAEVETITSSDVLEMTRAPQRIAILGGGPVGCSFAQFFARVGAKVTLVQDAPELLRNDDPDVGAAVRSALERDGVDVVCGATVERAFRDGGDSVVVAASPFGTRAVRCDAVMLATNRRPNVDGLDLEAGRIAGDPARGVAVDAALRSPTNPRVYAAGDVVGRRSLVHAAAFAGRLAARNAYADRAEPMRWERWEAHAIDTQPQVAVAGRSERECRLLGIRYRKATLAAGEVGEALVTDQAEGFVKMLAREDDGIVVGITLVTADAIDLAGEAIMLVDRGMSAEEIAEVPHLHPTMSELFVRVAERLAAA</sequence>
<keyword evidence="15" id="KW-1185">Reference proteome</keyword>
<dbReference type="Pfam" id="PF02852">
    <property type="entry name" value="Pyr_redox_dim"/>
    <property type="match status" value="1"/>
</dbReference>
<keyword evidence="4" id="KW-0521">NADP</keyword>
<dbReference type="InterPro" id="IPR001100">
    <property type="entry name" value="Pyr_nuc-diS_OxRdtase"/>
</dbReference>
<evidence type="ECO:0000256" key="3">
    <source>
        <dbReference type="ARBA" id="ARBA00022827"/>
    </source>
</evidence>
<evidence type="ECO:0000256" key="8">
    <source>
        <dbReference type="PIRSR" id="PIRSR000350-2"/>
    </source>
</evidence>
<dbReference type="SUPFAM" id="SSF51905">
    <property type="entry name" value="FAD/NAD(P)-binding domain"/>
    <property type="match status" value="1"/>
</dbReference>
<proteinExistence type="inferred from homology"/>
<dbReference type="AlphaFoldDB" id="A0AAN1XUJ9"/>
<evidence type="ECO:0000313" key="14">
    <source>
        <dbReference type="EMBL" id="BDE05778.1"/>
    </source>
</evidence>
<accession>A0AAN1XUJ9</accession>
<dbReference type="InterPro" id="IPR016156">
    <property type="entry name" value="FAD/NAD-linked_Rdtase_dimer_sf"/>
</dbReference>
<comment type="similarity">
    <text evidence="1 11">Belongs to the class-I pyridine nucleotide-disulfide oxidoreductase family.</text>
</comment>
<evidence type="ECO:0000256" key="2">
    <source>
        <dbReference type="ARBA" id="ARBA00022630"/>
    </source>
</evidence>
<evidence type="ECO:0000256" key="5">
    <source>
        <dbReference type="ARBA" id="ARBA00023002"/>
    </source>
</evidence>
<comment type="cofactor">
    <cofactor evidence="9">
        <name>FAD</name>
        <dbReference type="ChEBI" id="CHEBI:57692"/>
    </cofactor>
    <text evidence="9">Binds 1 FAD per subunit.</text>
</comment>
<dbReference type="KEGG" id="vab:WPS_10540"/>
<organism evidence="14 15">
    <name type="scientific">Vulcanimicrobium alpinum</name>
    <dbReference type="NCBI Taxonomy" id="3016050"/>
    <lineage>
        <taxon>Bacteria</taxon>
        <taxon>Bacillati</taxon>
        <taxon>Vulcanimicrobiota</taxon>
        <taxon>Vulcanimicrobiia</taxon>
        <taxon>Vulcanimicrobiales</taxon>
        <taxon>Vulcanimicrobiaceae</taxon>
        <taxon>Vulcanimicrobium</taxon>
    </lineage>
</organism>
<feature type="domain" description="FAD/NAD(P)-binding" evidence="13">
    <location>
        <begin position="7"/>
        <end position="322"/>
    </location>
</feature>
<keyword evidence="3 9" id="KW-0274">FAD</keyword>
<dbReference type="PRINTS" id="PR00411">
    <property type="entry name" value="PNDRDTASEI"/>
</dbReference>
<dbReference type="RefSeq" id="WP_317996800.1">
    <property type="nucleotide sequence ID" value="NZ_AP025523.1"/>
</dbReference>
<feature type="domain" description="Pyridine nucleotide-disulphide oxidoreductase dimerisation" evidence="12">
    <location>
        <begin position="348"/>
        <end position="450"/>
    </location>
</feature>
<dbReference type="PROSITE" id="PS00076">
    <property type="entry name" value="PYRIDINE_REDOX_1"/>
    <property type="match status" value="1"/>
</dbReference>
<reference evidence="14 15" key="1">
    <citation type="journal article" date="2022" name="ISME Commun">
        <title>Vulcanimicrobium alpinus gen. nov. sp. nov., the first cultivated representative of the candidate phylum 'Eremiobacterota', is a metabolically versatile aerobic anoxygenic phototroph.</title>
        <authorList>
            <person name="Yabe S."/>
            <person name="Muto K."/>
            <person name="Abe K."/>
            <person name="Yokota A."/>
            <person name="Staudigel H."/>
            <person name="Tebo B.M."/>
        </authorList>
    </citation>
    <scope>NUCLEOTIDE SEQUENCE [LARGE SCALE GENOMIC DNA]</scope>
    <source>
        <strain evidence="14 15">WC8-2</strain>
    </source>
</reference>
<feature type="binding site" evidence="9">
    <location>
        <position position="307"/>
    </location>
    <ligand>
        <name>FAD</name>
        <dbReference type="ChEBI" id="CHEBI:57692"/>
    </ligand>
</feature>
<name>A0AAN1XUJ9_UNVUL</name>
<evidence type="ECO:0000256" key="11">
    <source>
        <dbReference type="RuleBase" id="RU003691"/>
    </source>
</evidence>
<feature type="disulfide bond" description="Redox-active" evidence="10">
    <location>
        <begin position="44"/>
        <end position="49"/>
    </location>
</feature>
<feature type="active site" description="Proton acceptor" evidence="8">
    <location>
        <position position="441"/>
    </location>
</feature>
<evidence type="ECO:0000256" key="10">
    <source>
        <dbReference type="PIRSR" id="PIRSR000350-4"/>
    </source>
</evidence>
<dbReference type="PANTHER" id="PTHR43014">
    <property type="entry name" value="MERCURIC REDUCTASE"/>
    <property type="match status" value="1"/>
</dbReference>
<protein>
    <submittedName>
        <fullName evidence="14">Mercuric reductase</fullName>
    </submittedName>
</protein>